<keyword evidence="6 11" id="KW-1133">Transmembrane helix</keyword>
<name>A0AAV5B3A3_9ACTN</name>
<dbReference type="CDD" id="cd07346">
    <property type="entry name" value="ABC_6TM_exporters"/>
    <property type="match status" value="1"/>
</dbReference>
<dbReference type="GO" id="GO:0140359">
    <property type="term" value="F:ABC-type transporter activity"/>
    <property type="evidence" value="ECO:0007669"/>
    <property type="project" value="InterPro"/>
</dbReference>
<dbReference type="PROSITE" id="PS50893">
    <property type="entry name" value="ABC_TRANSPORTER_2"/>
    <property type="match status" value="1"/>
</dbReference>
<reference evidence="14" key="1">
    <citation type="journal article" date="2022" name="Int. J. Syst. Evol. Microbiol.">
        <title>Granulimonas faecalis gen. nov., sp. nov., and Leptogranulimonas caecicola gen. nov., sp. nov., novel lactate-producing Atopobiaceae bacteria isolated from mouse intestines, and an emended description of the family Atopobiaceae.</title>
        <authorList>
            <person name="Morinaga K."/>
            <person name="Kusada H."/>
            <person name="Sakamoto S."/>
            <person name="Murakami T."/>
            <person name="Toyoda A."/>
            <person name="Mori H."/>
            <person name="Meng X.Y."/>
            <person name="Takashino M."/>
            <person name="Murotomi K."/>
            <person name="Tamaki H."/>
        </authorList>
    </citation>
    <scope>NUCLEOTIDE SEQUENCE</scope>
    <source>
        <strain evidence="14">OPF53</strain>
    </source>
</reference>
<dbReference type="Pfam" id="PF00664">
    <property type="entry name" value="ABC_membrane"/>
    <property type="match status" value="1"/>
</dbReference>
<dbReference type="GO" id="GO:0005886">
    <property type="term" value="C:plasma membrane"/>
    <property type="evidence" value="ECO:0007669"/>
    <property type="project" value="UniProtKB-SubCell"/>
</dbReference>
<evidence type="ECO:0000313" key="15">
    <source>
        <dbReference type="Proteomes" id="UP001055025"/>
    </source>
</evidence>
<keyword evidence="4" id="KW-0547">Nucleotide-binding</keyword>
<dbReference type="InterPro" id="IPR039421">
    <property type="entry name" value="Type_1_exporter"/>
</dbReference>
<dbReference type="GO" id="GO:0034040">
    <property type="term" value="F:ATPase-coupled lipid transmembrane transporter activity"/>
    <property type="evidence" value="ECO:0007669"/>
    <property type="project" value="TreeGrafter"/>
</dbReference>
<accession>A0AAV5B3A3</accession>
<dbReference type="PROSITE" id="PS00211">
    <property type="entry name" value="ABC_TRANSPORTER_1"/>
    <property type="match status" value="1"/>
</dbReference>
<protein>
    <recommendedName>
        <fullName evidence="10">Fatty acid ABC transporter ATP-binding/permease protein</fullName>
    </recommendedName>
</protein>
<evidence type="ECO:0000256" key="6">
    <source>
        <dbReference type="ARBA" id="ARBA00022989"/>
    </source>
</evidence>
<evidence type="ECO:0000256" key="9">
    <source>
        <dbReference type="ARBA" id="ARBA00061644"/>
    </source>
</evidence>
<dbReference type="Pfam" id="PF00005">
    <property type="entry name" value="ABC_tran"/>
    <property type="match status" value="1"/>
</dbReference>
<evidence type="ECO:0000256" key="8">
    <source>
        <dbReference type="ARBA" id="ARBA00055053"/>
    </source>
</evidence>
<feature type="domain" description="ABC transmembrane type-1" evidence="13">
    <location>
        <begin position="36"/>
        <end position="322"/>
    </location>
</feature>
<feature type="domain" description="ABC transporter" evidence="12">
    <location>
        <begin position="356"/>
        <end position="593"/>
    </location>
</feature>
<proteinExistence type="inferred from homology"/>
<comment type="caution">
    <text evidence="14">The sequence shown here is derived from an EMBL/GenBank/DDBJ whole genome shotgun (WGS) entry which is preliminary data.</text>
</comment>
<evidence type="ECO:0000256" key="10">
    <source>
        <dbReference type="ARBA" id="ARBA00071747"/>
    </source>
</evidence>
<dbReference type="PROSITE" id="PS50929">
    <property type="entry name" value="ABC_TM1F"/>
    <property type="match status" value="1"/>
</dbReference>
<evidence type="ECO:0000256" key="1">
    <source>
        <dbReference type="ARBA" id="ARBA00004651"/>
    </source>
</evidence>
<dbReference type="GO" id="GO:0016887">
    <property type="term" value="F:ATP hydrolysis activity"/>
    <property type="evidence" value="ECO:0007669"/>
    <property type="project" value="InterPro"/>
</dbReference>
<dbReference type="InterPro" id="IPR036640">
    <property type="entry name" value="ABC1_TM_sf"/>
</dbReference>
<sequence>MRAASPNLKVSSDVTRQTLRHYWAVTARHLPWFVGAVLSSLGFVFFLSYMNPYLMGLVIDRVSEGRTAAADVLPVFGPVMAALVAVNAVGQACSKLQDYFTAKVEILATYDLTTQAFDTLSNQSMTFYANRFGGSLVSQVQRFCGAYTTLMDCLQYAVIPICSAVVFTIGLLAAEVPVYVCVLSLFLVVYVCVVYRLYSRILPANAEAAAAGNRLSGQLADAVTNIMAVKTSGREDYERGRFDDASREVRAADSRRMRANIRCGAATSSIIVLIMAACTVFVAGGNAWFGVTPGVLVMMFNYTYSLTMQFNRLSSTFSTLNRAFGDAYDLTVALGEPLLVADAPGAPALEVTEGAIDFEGVTFHYPDADDEDRVFSDFTLHVPAGQRVGLVGRSGSGKTTLTTLLLRLADLQGGRILIDGQDVSAAAQASLRRSISYVPQEPLLFHRSIRDNIAYGRPDATDEEVRAAAERANALEFIDRLPQGMDTMVGERGVKLSGGQRQRVAIARAILTDAPILVLDEATSALDSESERLIQEALATLMEGRTSIVVAHRLSTVASLDRIVVLQDGKVVEDGTHGELVGAGGAYEMLWDRQTGAFLDEEGDGQ</sequence>
<dbReference type="PANTHER" id="PTHR24221">
    <property type="entry name" value="ATP-BINDING CASSETTE SUB-FAMILY B"/>
    <property type="match status" value="1"/>
</dbReference>
<evidence type="ECO:0000259" key="13">
    <source>
        <dbReference type="PROSITE" id="PS50929"/>
    </source>
</evidence>
<evidence type="ECO:0000256" key="7">
    <source>
        <dbReference type="ARBA" id="ARBA00023136"/>
    </source>
</evidence>
<dbReference type="PANTHER" id="PTHR24221:SF654">
    <property type="entry name" value="ATP-BINDING CASSETTE SUB-FAMILY B MEMBER 6"/>
    <property type="match status" value="1"/>
</dbReference>
<dbReference type="SUPFAM" id="SSF52540">
    <property type="entry name" value="P-loop containing nucleoside triphosphate hydrolases"/>
    <property type="match status" value="1"/>
</dbReference>
<dbReference type="FunFam" id="3.40.50.300:FF:000287">
    <property type="entry name" value="Multidrug ABC transporter ATP-binding protein"/>
    <property type="match status" value="1"/>
</dbReference>
<feature type="transmembrane region" description="Helical" evidence="11">
    <location>
        <begin position="30"/>
        <end position="49"/>
    </location>
</feature>
<dbReference type="Gene3D" id="1.20.1560.10">
    <property type="entry name" value="ABC transporter type 1, transmembrane domain"/>
    <property type="match status" value="1"/>
</dbReference>
<comment type="subcellular location">
    <subcellularLocation>
        <location evidence="1">Cell membrane</location>
        <topology evidence="1">Multi-pass membrane protein</topology>
    </subcellularLocation>
</comment>
<evidence type="ECO:0000256" key="2">
    <source>
        <dbReference type="ARBA" id="ARBA00022448"/>
    </source>
</evidence>
<gene>
    <name evidence="14" type="ORF">ATOP_07460</name>
</gene>
<evidence type="ECO:0000313" key="14">
    <source>
        <dbReference type="EMBL" id="GJM55091.1"/>
    </source>
</evidence>
<dbReference type="RefSeq" id="WP_135977673.1">
    <property type="nucleotide sequence ID" value="NZ_BQKC01000001.1"/>
</dbReference>
<dbReference type="GO" id="GO:0005524">
    <property type="term" value="F:ATP binding"/>
    <property type="evidence" value="ECO:0007669"/>
    <property type="project" value="UniProtKB-KW"/>
</dbReference>
<evidence type="ECO:0000256" key="3">
    <source>
        <dbReference type="ARBA" id="ARBA00022692"/>
    </source>
</evidence>
<organism evidence="14 15">
    <name type="scientific">Granulimonas faecalis</name>
    <dbReference type="NCBI Taxonomy" id="2894155"/>
    <lineage>
        <taxon>Bacteria</taxon>
        <taxon>Bacillati</taxon>
        <taxon>Actinomycetota</taxon>
        <taxon>Coriobacteriia</taxon>
        <taxon>Coriobacteriales</taxon>
        <taxon>Kribbibacteriaceae</taxon>
        <taxon>Granulimonas</taxon>
    </lineage>
</organism>
<keyword evidence="3 11" id="KW-0812">Transmembrane</keyword>
<feature type="transmembrane region" description="Helical" evidence="11">
    <location>
        <begin position="177"/>
        <end position="198"/>
    </location>
</feature>
<evidence type="ECO:0000256" key="4">
    <source>
        <dbReference type="ARBA" id="ARBA00022741"/>
    </source>
</evidence>
<dbReference type="InterPro" id="IPR003439">
    <property type="entry name" value="ABC_transporter-like_ATP-bd"/>
</dbReference>
<keyword evidence="15" id="KW-1185">Reference proteome</keyword>
<comment type="function">
    <text evidence="8">ABC transporter involved in fatty acid import. Transmembrane domains (TMD) form a pore in the membrane and the ATP-binding domain (NBD) is responsible for energy generation.</text>
</comment>
<keyword evidence="5 14" id="KW-0067">ATP-binding</keyword>
<comment type="similarity">
    <text evidence="9">Belongs to the ABC transporter superfamily. Lipid exporter (TC 3.A.1.106) family.</text>
</comment>
<dbReference type="Proteomes" id="UP001055025">
    <property type="component" value="Unassembled WGS sequence"/>
</dbReference>
<keyword evidence="2" id="KW-0813">Transport</keyword>
<evidence type="ECO:0000259" key="12">
    <source>
        <dbReference type="PROSITE" id="PS50893"/>
    </source>
</evidence>
<dbReference type="SUPFAM" id="SSF90123">
    <property type="entry name" value="ABC transporter transmembrane region"/>
    <property type="match status" value="1"/>
</dbReference>
<dbReference type="EMBL" id="BQKC01000001">
    <property type="protein sequence ID" value="GJM55091.1"/>
    <property type="molecule type" value="Genomic_DNA"/>
</dbReference>
<dbReference type="Gene3D" id="3.40.50.300">
    <property type="entry name" value="P-loop containing nucleotide triphosphate hydrolases"/>
    <property type="match status" value="1"/>
</dbReference>
<evidence type="ECO:0000256" key="5">
    <source>
        <dbReference type="ARBA" id="ARBA00022840"/>
    </source>
</evidence>
<dbReference type="InterPro" id="IPR017871">
    <property type="entry name" value="ABC_transporter-like_CS"/>
</dbReference>
<dbReference type="AlphaFoldDB" id="A0AAV5B3A3"/>
<dbReference type="InterPro" id="IPR011527">
    <property type="entry name" value="ABC1_TM_dom"/>
</dbReference>
<keyword evidence="7 11" id="KW-0472">Membrane</keyword>
<dbReference type="InterPro" id="IPR027417">
    <property type="entry name" value="P-loop_NTPase"/>
</dbReference>
<feature type="transmembrane region" description="Helical" evidence="11">
    <location>
        <begin position="263"/>
        <end position="282"/>
    </location>
</feature>
<feature type="transmembrane region" description="Helical" evidence="11">
    <location>
        <begin position="153"/>
        <end position="171"/>
    </location>
</feature>
<evidence type="ECO:0000256" key="11">
    <source>
        <dbReference type="SAM" id="Phobius"/>
    </source>
</evidence>
<dbReference type="InterPro" id="IPR003593">
    <property type="entry name" value="AAA+_ATPase"/>
</dbReference>
<dbReference type="SMART" id="SM00382">
    <property type="entry name" value="AAA"/>
    <property type="match status" value="1"/>
</dbReference>